<evidence type="ECO:0000256" key="5">
    <source>
        <dbReference type="ARBA" id="ARBA00022989"/>
    </source>
</evidence>
<feature type="domain" description="POTRA" evidence="9">
    <location>
        <begin position="39"/>
        <end position="108"/>
    </location>
</feature>
<dbReference type="Gene3D" id="3.10.20.310">
    <property type="entry name" value="membrane protein fhac"/>
    <property type="match status" value="1"/>
</dbReference>
<dbReference type="Pfam" id="PF08478">
    <property type="entry name" value="POTRA_1"/>
    <property type="match status" value="1"/>
</dbReference>
<proteinExistence type="predicted"/>
<dbReference type="InterPro" id="IPR013685">
    <property type="entry name" value="POTRA_FtsQ_type"/>
</dbReference>
<keyword evidence="5 8" id="KW-1133">Transmembrane helix</keyword>
<keyword evidence="6 8" id="KW-0472">Membrane</keyword>
<sequence length="252" mass="28094">MADLMRNSKKKITVRKALYGPGAFLIACAALIFLMSIFFRVKTVEVRGNSYYTAEEVELASGVVEGDNLFFINRFSVVSRIFTRLPYVEDVSLTRYLPNKVVIEISECQALACVSYEGQSWVIDRNCRMLTQADQAEAASLAQVRGITPLTAEVGEVFETGPDDTGKLEYLCAILDQIQERGMTADVGYIDMSNINSPSFSYKDRFVVKLGNFEETEYRFGKLLSAVSQLVEGDRGTIDVSPEGEKTVFSPY</sequence>
<dbReference type="PROSITE" id="PS51257">
    <property type="entry name" value="PROKAR_LIPOPROTEIN"/>
    <property type="match status" value="1"/>
</dbReference>
<dbReference type="InterPro" id="IPR034746">
    <property type="entry name" value="POTRA"/>
</dbReference>
<dbReference type="GO" id="GO:0051301">
    <property type="term" value="P:cell division"/>
    <property type="evidence" value="ECO:0007669"/>
    <property type="project" value="UniProtKB-KW"/>
</dbReference>
<dbReference type="Proteomes" id="UP000824238">
    <property type="component" value="Unassembled WGS sequence"/>
</dbReference>
<dbReference type="GO" id="GO:0005886">
    <property type="term" value="C:plasma membrane"/>
    <property type="evidence" value="ECO:0007669"/>
    <property type="project" value="TreeGrafter"/>
</dbReference>
<evidence type="ECO:0000256" key="3">
    <source>
        <dbReference type="ARBA" id="ARBA00022618"/>
    </source>
</evidence>
<keyword evidence="2" id="KW-1003">Cell membrane</keyword>
<evidence type="ECO:0000313" key="10">
    <source>
        <dbReference type="EMBL" id="HIR55028.1"/>
    </source>
</evidence>
<evidence type="ECO:0000256" key="4">
    <source>
        <dbReference type="ARBA" id="ARBA00022692"/>
    </source>
</evidence>
<keyword evidence="3" id="KW-0132">Cell division</keyword>
<dbReference type="PANTHER" id="PTHR37820:SF1">
    <property type="entry name" value="CELL DIVISION PROTEIN FTSQ"/>
    <property type="match status" value="1"/>
</dbReference>
<dbReference type="AlphaFoldDB" id="A0A9D1IZD2"/>
<reference evidence="10" key="1">
    <citation type="submission" date="2020-10" db="EMBL/GenBank/DDBJ databases">
        <authorList>
            <person name="Gilroy R."/>
        </authorList>
    </citation>
    <scope>NUCLEOTIDE SEQUENCE</scope>
    <source>
        <strain evidence="10">ChiGjej3B3-7149</strain>
    </source>
</reference>
<evidence type="ECO:0000259" key="9">
    <source>
        <dbReference type="PROSITE" id="PS51779"/>
    </source>
</evidence>
<organism evidence="10 11">
    <name type="scientific">Candidatus Scatomorpha intestinigallinarum</name>
    <dbReference type="NCBI Taxonomy" id="2840923"/>
    <lineage>
        <taxon>Bacteria</taxon>
        <taxon>Bacillati</taxon>
        <taxon>Bacillota</taxon>
        <taxon>Clostridia</taxon>
        <taxon>Eubacteriales</taxon>
        <taxon>Candidatus Scatomorpha</taxon>
    </lineage>
</organism>
<evidence type="ECO:0000256" key="6">
    <source>
        <dbReference type="ARBA" id="ARBA00023136"/>
    </source>
</evidence>
<evidence type="ECO:0000256" key="1">
    <source>
        <dbReference type="ARBA" id="ARBA00004370"/>
    </source>
</evidence>
<dbReference type="PROSITE" id="PS51779">
    <property type="entry name" value="POTRA"/>
    <property type="match status" value="1"/>
</dbReference>
<feature type="transmembrane region" description="Helical" evidence="8">
    <location>
        <begin position="21"/>
        <end position="39"/>
    </location>
</feature>
<evidence type="ECO:0000256" key="7">
    <source>
        <dbReference type="ARBA" id="ARBA00023306"/>
    </source>
</evidence>
<dbReference type="InterPro" id="IPR050487">
    <property type="entry name" value="FtsQ_DivIB"/>
</dbReference>
<accession>A0A9D1IZD2</accession>
<evidence type="ECO:0000313" key="11">
    <source>
        <dbReference type="Proteomes" id="UP000824238"/>
    </source>
</evidence>
<comment type="subcellular location">
    <subcellularLocation>
        <location evidence="1">Membrane</location>
    </subcellularLocation>
</comment>
<reference evidence="10" key="2">
    <citation type="journal article" date="2021" name="PeerJ">
        <title>Extensive microbial diversity within the chicken gut microbiome revealed by metagenomics and culture.</title>
        <authorList>
            <person name="Gilroy R."/>
            <person name="Ravi A."/>
            <person name="Getino M."/>
            <person name="Pursley I."/>
            <person name="Horton D.L."/>
            <person name="Alikhan N.F."/>
            <person name="Baker D."/>
            <person name="Gharbi K."/>
            <person name="Hall N."/>
            <person name="Watson M."/>
            <person name="Adriaenssens E.M."/>
            <person name="Foster-Nyarko E."/>
            <person name="Jarju S."/>
            <person name="Secka A."/>
            <person name="Antonio M."/>
            <person name="Oren A."/>
            <person name="Chaudhuri R.R."/>
            <person name="La Ragione R."/>
            <person name="Hildebrand F."/>
            <person name="Pallen M.J."/>
        </authorList>
    </citation>
    <scope>NUCLEOTIDE SEQUENCE</scope>
    <source>
        <strain evidence="10">ChiGjej3B3-7149</strain>
    </source>
</reference>
<name>A0A9D1IZD2_9FIRM</name>
<dbReference type="EMBL" id="DVHH01000135">
    <property type="protein sequence ID" value="HIR55028.1"/>
    <property type="molecule type" value="Genomic_DNA"/>
</dbReference>
<protein>
    <submittedName>
        <fullName evidence="10">FtsQ-type POTRA domain-containing protein</fullName>
    </submittedName>
</protein>
<dbReference type="PANTHER" id="PTHR37820">
    <property type="entry name" value="CELL DIVISION PROTEIN DIVIB"/>
    <property type="match status" value="1"/>
</dbReference>
<evidence type="ECO:0000256" key="2">
    <source>
        <dbReference type="ARBA" id="ARBA00022475"/>
    </source>
</evidence>
<gene>
    <name evidence="10" type="ORF">IAD36_05450</name>
</gene>
<comment type="caution">
    <text evidence="10">The sequence shown here is derived from an EMBL/GenBank/DDBJ whole genome shotgun (WGS) entry which is preliminary data.</text>
</comment>
<keyword evidence="7" id="KW-0131">Cell cycle</keyword>
<keyword evidence="4 8" id="KW-0812">Transmembrane</keyword>
<evidence type="ECO:0000256" key="8">
    <source>
        <dbReference type="SAM" id="Phobius"/>
    </source>
</evidence>